<accession>A0ABZ0W5N4</accession>
<feature type="binding site" evidence="1">
    <location>
        <position position="192"/>
    </location>
    <ligand>
        <name>Zn(2+)</name>
        <dbReference type="ChEBI" id="CHEBI:29105"/>
        <note>catalytic</note>
    </ligand>
</feature>
<dbReference type="PROSITE" id="PS51864">
    <property type="entry name" value="ASTACIN"/>
    <property type="match status" value="1"/>
</dbReference>
<organism evidence="3 4">
    <name type="scientific">Niabella yanshanensis</name>
    <dbReference type="NCBI Taxonomy" id="577386"/>
    <lineage>
        <taxon>Bacteria</taxon>
        <taxon>Pseudomonadati</taxon>
        <taxon>Bacteroidota</taxon>
        <taxon>Chitinophagia</taxon>
        <taxon>Chitinophagales</taxon>
        <taxon>Chitinophagaceae</taxon>
        <taxon>Niabella</taxon>
    </lineage>
</organism>
<dbReference type="PANTHER" id="PTHR10127:SF850">
    <property type="entry name" value="METALLOENDOPEPTIDASE"/>
    <property type="match status" value="1"/>
</dbReference>
<gene>
    <name evidence="3" type="ORF">U0035_19895</name>
</gene>
<evidence type="ECO:0000313" key="4">
    <source>
        <dbReference type="Proteomes" id="UP001325680"/>
    </source>
</evidence>
<dbReference type="PRINTS" id="PR00480">
    <property type="entry name" value="ASTACIN"/>
</dbReference>
<feature type="binding site" evidence="1">
    <location>
        <position position="188"/>
    </location>
    <ligand>
        <name>Zn(2+)</name>
        <dbReference type="ChEBI" id="CHEBI:29105"/>
        <note>catalytic</note>
    </ligand>
</feature>
<keyword evidence="1" id="KW-0482">Metalloprotease</keyword>
<dbReference type="PROSITE" id="PS51257">
    <property type="entry name" value="PROKAR_LIPOPROTEIN"/>
    <property type="match status" value="1"/>
</dbReference>
<name>A0ABZ0W5N4_9BACT</name>
<protein>
    <submittedName>
        <fullName evidence="3">M12 family metallopeptidase</fullName>
    </submittedName>
</protein>
<dbReference type="InterPro" id="IPR001506">
    <property type="entry name" value="Peptidase_M12A"/>
</dbReference>
<feature type="active site" evidence="1">
    <location>
        <position position="189"/>
    </location>
</feature>
<dbReference type="EMBL" id="CP139960">
    <property type="protein sequence ID" value="WQD37933.1"/>
    <property type="molecule type" value="Genomic_DNA"/>
</dbReference>
<sequence>MRKKHAYLAIALLLLIFVGCQKLDESIEPGLSNGNTIKVDTIGGALFHSIPYQHHNVIIKQVDDKYFFSDDIQISRRQFNLLRSGGLAEYTKPRSAIIDDFTYRWSSGEWRYLIASTRRTEILQAIQMIADVSNITFIELTSNPGHSNYVTIVDDNSEGTSFSNHIGCEPGNKELHLHSSQGVGTIAHEILHSLGIFHEQTRPDRDNFINVFIDRLPSDPTVRYQYNINPLSRGVGGFDFESIMLYPSVRNGVTIMERKDNTTWGFQRSYLSTGDIQGLAALYGDKFPIQGPTSFCNSATYSISNLPVGASVSWAVSNTTLASLAPSGSAVTITRSAYGSANLLATVLFNGNSIVVTKPIILVYKQPTITVNGGNTWGGSKFYIIGNTEPGTSYRLEVTTPSGSVYTALGEVSLDQLGKYWVRLYLTNSCFTEKLVHTSSFISVDDGGPIH</sequence>
<feature type="binding site" evidence="1">
    <location>
        <position position="198"/>
    </location>
    <ligand>
        <name>Zn(2+)</name>
        <dbReference type="ChEBI" id="CHEBI:29105"/>
        <note>catalytic</note>
    </ligand>
</feature>
<proteinExistence type="predicted"/>
<evidence type="ECO:0000259" key="2">
    <source>
        <dbReference type="PROSITE" id="PS51864"/>
    </source>
</evidence>
<keyword evidence="1" id="KW-0862">Zinc</keyword>
<dbReference type="Gene3D" id="3.40.390.10">
    <property type="entry name" value="Collagenase (Catalytic Domain)"/>
    <property type="match status" value="1"/>
</dbReference>
<dbReference type="SMART" id="SM00235">
    <property type="entry name" value="ZnMc"/>
    <property type="match status" value="1"/>
</dbReference>
<evidence type="ECO:0000256" key="1">
    <source>
        <dbReference type="PROSITE-ProRule" id="PRU01211"/>
    </source>
</evidence>
<dbReference type="RefSeq" id="WP_114790685.1">
    <property type="nucleotide sequence ID" value="NZ_CP139960.1"/>
</dbReference>
<comment type="cofactor">
    <cofactor evidence="1">
        <name>Zn(2+)</name>
        <dbReference type="ChEBI" id="CHEBI:29105"/>
    </cofactor>
    <text evidence="1">Binds 1 zinc ion per subunit.</text>
</comment>
<keyword evidence="1" id="KW-0479">Metal-binding</keyword>
<dbReference type="SUPFAM" id="SSF55486">
    <property type="entry name" value="Metalloproteases ('zincins'), catalytic domain"/>
    <property type="match status" value="1"/>
</dbReference>
<keyword evidence="4" id="KW-1185">Reference proteome</keyword>
<evidence type="ECO:0000313" key="3">
    <source>
        <dbReference type="EMBL" id="WQD37933.1"/>
    </source>
</evidence>
<dbReference type="InterPro" id="IPR024079">
    <property type="entry name" value="MetalloPept_cat_dom_sf"/>
</dbReference>
<keyword evidence="1" id="KW-0378">Hydrolase</keyword>
<feature type="domain" description="Peptidase M12A" evidence="2">
    <location>
        <begin position="95"/>
        <end position="286"/>
    </location>
</feature>
<dbReference type="Proteomes" id="UP001325680">
    <property type="component" value="Chromosome"/>
</dbReference>
<reference evidence="3 4" key="1">
    <citation type="submission" date="2023-12" db="EMBL/GenBank/DDBJ databases">
        <title>Genome sequencing and assembly of bacterial species from a model synthetic community.</title>
        <authorList>
            <person name="Hogle S.L."/>
        </authorList>
    </citation>
    <scope>NUCLEOTIDE SEQUENCE [LARGE SCALE GENOMIC DNA]</scope>
    <source>
        <strain evidence="3 4">HAMBI_3031</strain>
    </source>
</reference>
<comment type="caution">
    <text evidence="1">Lacks conserved residue(s) required for the propagation of feature annotation.</text>
</comment>
<dbReference type="InterPro" id="IPR006026">
    <property type="entry name" value="Peptidase_Metallo"/>
</dbReference>
<dbReference type="PANTHER" id="PTHR10127">
    <property type="entry name" value="DISCOIDIN, CUB, EGF, LAMININ , AND ZINC METALLOPROTEASE DOMAIN CONTAINING"/>
    <property type="match status" value="1"/>
</dbReference>
<keyword evidence="1" id="KW-0645">Protease</keyword>
<dbReference type="Pfam" id="PF01400">
    <property type="entry name" value="Astacin"/>
    <property type="match status" value="1"/>
</dbReference>